<accession>A0ABY2X4F7</accession>
<feature type="compositionally biased region" description="Basic and acidic residues" evidence="1">
    <location>
        <begin position="70"/>
        <end position="81"/>
    </location>
</feature>
<reference evidence="2 3" key="1">
    <citation type="submission" date="2019-05" db="EMBL/GenBank/DDBJ databases">
        <title>Ruegeria sp. nov., isolated from tidal flat.</title>
        <authorList>
            <person name="Kim W."/>
        </authorList>
    </citation>
    <scope>NUCLEOTIDE SEQUENCE [LARGE SCALE GENOMIC DNA]</scope>
    <source>
        <strain evidence="2 3">CAU 1488</strain>
    </source>
</reference>
<evidence type="ECO:0000313" key="3">
    <source>
        <dbReference type="Proteomes" id="UP001193035"/>
    </source>
</evidence>
<protein>
    <submittedName>
        <fullName evidence="2">Uncharacterized protein</fullName>
    </submittedName>
</protein>
<organism evidence="2 3">
    <name type="scientific">Ruegeria sediminis</name>
    <dbReference type="NCBI Taxonomy" id="2583820"/>
    <lineage>
        <taxon>Bacteria</taxon>
        <taxon>Pseudomonadati</taxon>
        <taxon>Pseudomonadota</taxon>
        <taxon>Alphaproteobacteria</taxon>
        <taxon>Rhodobacterales</taxon>
        <taxon>Roseobacteraceae</taxon>
        <taxon>Ruegeria</taxon>
    </lineage>
</organism>
<evidence type="ECO:0000313" key="2">
    <source>
        <dbReference type="EMBL" id="TMV09849.1"/>
    </source>
</evidence>
<comment type="caution">
    <text evidence="2">The sequence shown here is derived from an EMBL/GenBank/DDBJ whole genome shotgun (WGS) entry which is preliminary data.</text>
</comment>
<sequence length="181" mass="20556">MERERIWNLARVMGQFTAHDLSADSGRSVQFCKDRIGDWILLGYVEELPERRGNKKQFKITGKSGMPPATDRDGNRIREEGSPEGNMWRAIRMLRTFSPRDVAMHANTETVPVAEAEAVEYCRVLAKGGYLRIEVKAIAGRRPATYRLMRNTGPLPPRVTRIRAIRDDNLGQVTYAQGILK</sequence>
<dbReference type="Proteomes" id="UP001193035">
    <property type="component" value="Unassembled WGS sequence"/>
</dbReference>
<keyword evidence="3" id="KW-1185">Reference proteome</keyword>
<evidence type="ECO:0000256" key="1">
    <source>
        <dbReference type="SAM" id="MobiDB-lite"/>
    </source>
</evidence>
<feature type="region of interest" description="Disordered" evidence="1">
    <location>
        <begin position="58"/>
        <end position="82"/>
    </location>
</feature>
<dbReference type="EMBL" id="VCPD01000001">
    <property type="protein sequence ID" value="TMV09849.1"/>
    <property type="molecule type" value="Genomic_DNA"/>
</dbReference>
<gene>
    <name evidence="2" type="ORF">FGK63_01910</name>
</gene>
<name>A0ABY2X4F7_9RHOB</name>
<dbReference type="RefSeq" id="WP_138839908.1">
    <property type="nucleotide sequence ID" value="NZ_VCPD01000001.1"/>
</dbReference>
<proteinExistence type="predicted"/>